<organism evidence="3 4">
    <name type="scientific">Trametes cubensis</name>
    <dbReference type="NCBI Taxonomy" id="1111947"/>
    <lineage>
        <taxon>Eukaryota</taxon>
        <taxon>Fungi</taxon>
        <taxon>Dikarya</taxon>
        <taxon>Basidiomycota</taxon>
        <taxon>Agaricomycotina</taxon>
        <taxon>Agaricomycetes</taxon>
        <taxon>Polyporales</taxon>
        <taxon>Polyporaceae</taxon>
        <taxon>Trametes</taxon>
    </lineage>
</organism>
<protein>
    <submittedName>
        <fullName evidence="3">Uncharacterized protein</fullName>
    </submittedName>
</protein>
<accession>A0AAD7TJX1</accession>
<proteinExistence type="predicted"/>
<sequence length="193" mass="18843">MVSVKASLAVLALAVSRGLTEENRDTLTPSFPLTAGVPGQTQSAPEPTQCADTCFVDVAKDVGCQELSSATGGGHGVGTESTRIVPTATAAPTTVTVTDNASKGVSTAIPSPVGGNSVKAGDGVSTAAPASDAQDASGAGNAVTQTVTDELSSNTSAPGVNSHINAGARVQRSTVVGFFLAGLCGILGMASVL</sequence>
<feature type="chain" id="PRO_5041984678" evidence="2">
    <location>
        <begin position="21"/>
        <end position="193"/>
    </location>
</feature>
<reference evidence="3" key="1">
    <citation type="submission" date="2022-11" db="EMBL/GenBank/DDBJ databases">
        <title>Genome Sequence of Cubamyces cubensis.</title>
        <authorList>
            <person name="Buettner E."/>
        </authorList>
    </citation>
    <scope>NUCLEOTIDE SEQUENCE</scope>
    <source>
        <strain evidence="3">MPL-01</strain>
    </source>
</reference>
<comment type="caution">
    <text evidence="3">The sequence shown here is derived from an EMBL/GenBank/DDBJ whole genome shotgun (WGS) entry which is preliminary data.</text>
</comment>
<dbReference type="Proteomes" id="UP001215151">
    <property type="component" value="Unassembled WGS sequence"/>
</dbReference>
<feature type="region of interest" description="Disordered" evidence="1">
    <location>
        <begin position="106"/>
        <end position="142"/>
    </location>
</feature>
<evidence type="ECO:0000313" key="3">
    <source>
        <dbReference type="EMBL" id="KAJ8462190.1"/>
    </source>
</evidence>
<name>A0AAD7TJX1_9APHY</name>
<evidence type="ECO:0000256" key="2">
    <source>
        <dbReference type="SAM" id="SignalP"/>
    </source>
</evidence>
<feature type="region of interest" description="Disordered" evidence="1">
    <location>
        <begin position="22"/>
        <end position="46"/>
    </location>
</feature>
<evidence type="ECO:0000313" key="4">
    <source>
        <dbReference type="Proteomes" id="UP001215151"/>
    </source>
</evidence>
<dbReference type="EMBL" id="JAPEVG010000487">
    <property type="protein sequence ID" value="KAJ8462190.1"/>
    <property type="molecule type" value="Genomic_DNA"/>
</dbReference>
<feature type="signal peptide" evidence="2">
    <location>
        <begin position="1"/>
        <end position="20"/>
    </location>
</feature>
<gene>
    <name evidence="3" type="ORF">ONZ51_g11057</name>
</gene>
<evidence type="ECO:0000256" key="1">
    <source>
        <dbReference type="SAM" id="MobiDB-lite"/>
    </source>
</evidence>
<keyword evidence="4" id="KW-1185">Reference proteome</keyword>
<keyword evidence="2" id="KW-0732">Signal</keyword>
<dbReference type="AlphaFoldDB" id="A0AAD7TJX1"/>